<evidence type="ECO:0000256" key="2">
    <source>
        <dbReference type="ARBA" id="ARBA00023125"/>
    </source>
</evidence>
<gene>
    <name evidence="5" type="ORF">KS4_19550</name>
</gene>
<name>A0A517YUK2_9BACT</name>
<evidence type="ECO:0000256" key="1">
    <source>
        <dbReference type="ARBA" id="ARBA00023015"/>
    </source>
</evidence>
<dbReference type="Pfam" id="PF13377">
    <property type="entry name" value="Peripla_BP_3"/>
    <property type="match status" value="1"/>
</dbReference>
<keyword evidence="3" id="KW-0804">Transcription</keyword>
<dbReference type="InterPro" id="IPR036390">
    <property type="entry name" value="WH_DNA-bd_sf"/>
</dbReference>
<dbReference type="KEGG" id="pcor:KS4_19550"/>
<dbReference type="Gene3D" id="1.10.10.10">
    <property type="entry name" value="Winged helix-like DNA-binding domain superfamily/Winged helix DNA-binding domain"/>
    <property type="match status" value="1"/>
</dbReference>
<keyword evidence="2 5" id="KW-0238">DNA-binding</keyword>
<proteinExistence type="predicted"/>
<dbReference type="PANTHER" id="PTHR30146">
    <property type="entry name" value="LACI-RELATED TRANSCRIPTIONAL REPRESSOR"/>
    <property type="match status" value="1"/>
</dbReference>
<keyword evidence="6" id="KW-1185">Reference proteome</keyword>
<dbReference type="AlphaFoldDB" id="A0A517YUK2"/>
<dbReference type="Pfam" id="PF00392">
    <property type="entry name" value="GntR"/>
    <property type="match status" value="1"/>
</dbReference>
<feature type="domain" description="HTH gntR-type" evidence="4">
    <location>
        <begin position="11"/>
        <end position="79"/>
    </location>
</feature>
<dbReference type="PROSITE" id="PS50949">
    <property type="entry name" value="HTH_GNTR"/>
    <property type="match status" value="1"/>
</dbReference>
<accession>A0A517YUK2</accession>
<protein>
    <submittedName>
        <fullName evidence="5">DNA-binding transcriptional regulator FrlR</fullName>
    </submittedName>
</protein>
<dbReference type="InterPro" id="IPR036388">
    <property type="entry name" value="WH-like_DNA-bd_sf"/>
</dbReference>
<dbReference type="InterPro" id="IPR000524">
    <property type="entry name" value="Tscrpt_reg_HTH_GntR"/>
</dbReference>
<evidence type="ECO:0000259" key="4">
    <source>
        <dbReference type="PROSITE" id="PS50949"/>
    </source>
</evidence>
<keyword evidence="1" id="KW-0805">Transcription regulation</keyword>
<dbReference type="SUPFAM" id="SSF46785">
    <property type="entry name" value="Winged helix' DNA-binding domain"/>
    <property type="match status" value="1"/>
</dbReference>
<dbReference type="Proteomes" id="UP000317369">
    <property type="component" value="Chromosome"/>
</dbReference>
<dbReference type="InterPro" id="IPR046335">
    <property type="entry name" value="LacI/GalR-like_sensor"/>
</dbReference>
<evidence type="ECO:0000313" key="5">
    <source>
        <dbReference type="EMBL" id="QDU33895.1"/>
    </source>
</evidence>
<dbReference type="OrthoDB" id="269117at2"/>
<sequence>MMIHMSKGSHTERVSWVFKTLKENIDKGLYSPGARFLSARDLSHRYELSYQTADRLLTELAKEGRLIRRPKSGTYVAGKALTYQGLQLLLPKRANEIGTFSHEMRRHLEPMLQAIDGYDLKVEAAQLHKLHDDMLPIMWMADRAAARCIAAGRRGILINEHPRVMIADLFDAVGLDNAVGGAIAADALVRMFGRRSKLMVLAGPKHDERSLARAHGFSARAGWATVIHAGGWLSSHGERWAARIAREEVDGLFCANDRLAEGVITWLQKQKRRVPAVIGFDNAPIAKRLGLSTVAIPWQSFAEEVRLMAERRLNDPGSPRRRVDLVPQLVVRKLAASE</sequence>
<organism evidence="5 6">
    <name type="scientific">Poriferisphaera corsica</name>
    <dbReference type="NCBI Taxonomy" id="2528020"/>
    <lineage>
        <taxon>Bacteria</taxon>
        <taxon>Pseudomonadati</taxon>
        <taxon>Planctomycetota</taxon>
        <taxon>Phycisphaerae</taxon>
        <taxon>Phycisphaerales</taxon>
        <taxon>Phycisphaeraceae</taxon>
        <taxon>Poriferisphaera</taxon>
    </lineage>
</organism>
<reference evidence="5 6" key="1">
    <citation type="submission" date="2019-02" db="EMBL/GenBank/DDBJ databases">
        <title>Deep-cultivation of Planctomycetes and their phenomic and genomic characterization uncovers novel biology.</title>
        <authorList>
            <person name="Wiegand S."/>
            <person name="Jogler M."/>
            <person name="Boedeker C."/>
            <person name="Pinto D."/>
            <person name="Vollmers J."/>
            <person name="Rivas-Marin E."/>
            <person name="Kohn T."/>
            <person name="Peeters S.H."/>
            <person name="Heuer A."/>
            <person name="Rast P."/>
            <person name="Oberbeckmann S."/>
            <person name="Bunk B."/>
            <person name="Jeske O."/>
            <person name="Meyerdierks A."/>
            <person name="Storesund J.E."/>
            <person name="Kallscheuer N."/>
            <person name="Luecker S."/>
            <person name="Lage O.M."/>
            <person name="Pohl T."/>
            <person name="Merkel B.J."/>
            <person name="Hornburger P."/>
            <person name="Mueller R.-W."/>
            <person name="Bruemmer F."/>
            <person name="Labrenz M."/>
            <person name="Spormann A.M."/>
            <person name="Op den Camp H."/>
            <person name="Overmann J."/>
            <person name="Amann R."/>
            <person name="Jetten M.S.M."/>
            <person name="Mascher T."/>
            <person name="Medema M.H."/>
            <person name="Devos D.P."/>
            <person name="Kaster A.-K."/>
            <person name="Ovreas L."/>
            <person name="Rohde M."/>
            <person name="Galperin M.Y."/>
            <person name="Jogler C."/>
        </authorList>
    </citation>
    <scope>NUCLEOTIDE SEQUENCE [LARGE SCALE GENOMIC DNA]</scope>
    <source>
        <strain evidence="5 6">KS4</strain>
    </source>
</reference>
<evidence type="ECO:0000313" key="6">
    <source>
        <dbReference type="Proteomes" id="UP000317369"/>
    </source>
</evidence>
<dbReference type="Gene3D" id="3.40.50.2300">
    <property type="match status" value="2"/>
</dbReference>
<dbReference type="GO" id="GO:0003700">
    <property type="term" value="F:DNA-binding transcription factor activity"/>
    <property type="evidence" value="ECO:0007669"/>
    <property type="project" value="InterPro"/>
</dbReference>
<dbReference type="SUPFAM" id="SSF53822">
    <property type="entry name" value="Periplasmic binding protein-like I"/>
    <property type="match status" value="1"/>
</dbReference>
<evidence type="ECO:0000256" key="3">
    <source>
        <dbReference type="ARBA" id="ARBA00023163"/>
    </source>
</evidence>
<dbReference type="SMART" id="SM00345">
    <property type="entry name" value="HTH_GNTR"/>
    <property type="match status" value="1"/>
</dbReference>
<dbReference type="GO" id="GO:0000976">
    <property type="term" value="F:transcription cis-regulatory region binding"/>
    <property type="evidence" value="ECO:0007669"/>
    <property type="project" value="TreeGrafter"/>
</dbReference>
<dbReference type="PANTHER" id="PTHR30146:SF109">
    <property type="entry name" value="HTH-TYPE TRANSCRIPTIONAL REGULATOR GALS"/>
    <property type="match status" value="1"/>
</dbReference>
<dbReference type="InterPro" id="IPR028082">
    <property type="entry name" value="Peripla_BP_I"/>
</dbReference>
<dbReference type="EMBL" id="CP036425">
    <property type="protein sequence ID" value="QDU33895.1"/>
    <property type="molecule type" value="Genomic_DNA"/>
</dbReference>